<gene>
    <name evidence="1" type="primary">Necator_chrIV.g13739</name>
    <name evidence="1" type="ORF">RB195_000447</name>
</gene>
<comment type="caution">
    <text evidence="1">The sequence shown here is derived from an EMBL/GenBank/DDBJ whole genome shotgun (WGS) entry which is preliminary data.</text>
</comment>
<organism evidence="1 2">
    <name type="scientific">Necator americanus</name>
    <name type="common">Human hookworm</name>
    <dbReference type="NCBI Taxonomy" id="51031"/>
    <lineage>
        <taxon>Eukaryota</taxon>
        <taxon>Metazoa</taxon>
        <taxon>Ecdysozoa</taxon>
        <taxon>Nematoda</taxon>
        <taxon>Chromadorea</taxon>
        <taxon>Rhabditida</taxon>
        <taxon>Rhabditina</taxon>
        <taxon>Rhabditomorpha</taxon>
        <taxon>Strongyloidea</taxon>
        <taxon>Ancylostomatidae</taxon>
        <taxon>Bunostominae</taxon>
        <taxon>Necator</taxon>
    </lineage>
</organism>
<dbReference type="EMBL" id="JAVFWL010000004">
    <property type="protein sequence ID" value="KAK6747239.1"/>
    <property type="molecule type" value="Genomic_DNA"/>
</dbReference>
<reference evidence="1 2" key="1">
    <citation type="submission" date="2023-08" db="EMBL/GenBank/DDBJ databases">
        <title>A Necator americanus chromosomal reference genome.</title>
        <authorList>
            <person name="Ilik V."/>
            <person name="Petrzelkova K.J."/>
            <person name="Pardy F."/>
            <person name="Fuh T."/>
            <person name="Niatou-Singa F.S."/>
            <person name="Gouil Q."/>
            <person name="Baker L."/>
            <person name="Ritchie M.E."/>
            <person name="Jex A.R."/>
            <person name="Gazzola D."/>
            <person name="Li H."/>
            <person name="Toshio Fujiwara R."/>
            <person name="Zhan B."/>
            <person name="Aroian R.V."/>
            <person name="Pafco B."/>
            <person name="Schwarz E.M."/>
        </authorList>
    </citation>
    <scope>NUCLEOTIDE SEQUENCE [LARGE SCALE GENOMIC DNA]</scope>
    <source>
        <strain evidence="1 2">Aroian</strain>
        <tissue evidence="1">Whole animal</tissue>
    </source>
</reference>
<protein>
    <submittedName>
        <fullName evidence="1">Uncharacterized protein</fullName>
    </submittedName>
</protein>
<keyword evidence="2" id="KW-1185">Reference proteome</keyword>
<accession>A0ABR1D9S8</accession>
<evidence type="ECO:0000313" key="2">
    <source>
        <dbReference type="Proteomes" id="UP001303046"/>
    </source>
</evidence>
<sequence>MQTIITKCYGWQIRRRHIQSLVVHHPSTGTASSRRSNACYQQMVDYRKSYRNERLHSRNAASSTNCWDIFVLLSCLTVDHVLFQDINLGC</sequence>
<evidence type="ECO:0000313" key="1">
    <source>
        <dbReference type="EMBL" id="KAK6747239.1"/>
    </source>
</evidence>
<name>A0ABR1D9S8_NECAM</name>
<proteinExistence type="predicted"/>
<dbReference type="Proteomes" id="UP001303046">
    <property type="component" value="Unassembled WGS sequence"/>
</dbReference>